<dbReference type="InterPro" id="IPR033131">
    <property type="entry name" value="Pectinesterase_Asp_AS"/>
</dbReference>
<keyword evidence="3 5" id="KW-0063">Aspartyl esterase</keyword>
<comment type="pathway">
    <text evidence="5">Glycan metabolism; pectin degradation; 2-dehydro-3-deoxy-D-gluconate from pectin: step 1/5.</text>
</comment>
<organism evidence="7 8">
    <name type="scientific">Moheibacter sediminis</name>
    <dbReference type="NCBI Taxonomy" id="1434700"/>
    <lineage>
        <taxon>Bacteria</taxon>
        <taxon>Pseudomonadati</taxon>
        <taxon>Bacteroidota</taxon>
        <taxon>Flavobacteriia</taxon>
        <taxon>Flavobacteriales</taxon>
        <taxon>Weeksellaceae</taxon>
        <taxon>Moheibacter</taxon>
    </lineage>
</organism>
<dbReference type="GO" id="GO:0045490">
    <property type="term" value="P:pectin catabolic process"/>
    <property type="evidence" value="ECO:0007669"/>
    <property type="project" value="UniProtKB-UniRule"/>
</dbReference>
<evidence type="ECO:0000256" key="4">
    <source>
        <dbReference type="PROSITE-ProRule" id="PRU10040"/>
    </source>
</evidence>
<feature type="domain" description="Pectinesterase catalytic" evidence="6">
    <location>
        <begin position="25"/>
        <end position="308"/>
    </location>
</feature>
<evidence type="ECO:0000313" key="8">
    <source>
        <dbReference type="Proteomes" id="UP000192393"/>
    </source>
</evidence>
<dbReference type="UniPathway" id="UPA00545">
    <property type="reaction ID" value="UER00823"/>
</dbReference>
<dbReference type="SUPFAM" id="SSF51126">
    <property type="entry name" value="Pectin lyase-like"/>
    <property type="match status" value="1"/>
</dbReference>
<dbReference type="STRING" id="1434700.SAMN06296427_1128"/>
<dbReference type="EMBL" id="FWXS01000012">
    <property type="protein sequence ID" value="SMC89294.1"/>
    <property type="molecule type" value="Genomic_DNA"/>
</dbReference>
<dbReference type="InterPro" id="IPR011050">
    <property type="entry name" value="Pectin_lyase_fold/virulence"/>
</dbReference>
<comment type="similarity">
    <text evidence="1">Belongs to the pectinesterase family.</text>
</comment>
<evidence type="ECO:0000256" key="5">
    <source>
        <dbReference type="RuleBase" id="RU000589"/>
    </source>
</evidence>
<keyword evidence="5" id="KW-0732">Signal</keyword>
<sequence length="313" mass="35260">MNKIFSLLLILSSLSFLNAQEEFHFTIAKDGSGNFKTVQDAIMHLPDFSKVPVRVLIKNGTYKEKIILPSSKTNIHFIGESKEKTILTFDNYSKKLNAIGQEIGTSGSASFFVFGDDFTAKNITFENSAGEVGQAVAMRVEADKVYFKNCDFRGNQDTLYLVKGGGRHYFLDCKIEGTVDYIFGAGTAFFENCELINKNNGYITAASTPEGQNYGYVFWNCKISGDTPDSFYLGRPWRPYAKVIFVNCEMDESIKAEGWNNWEKESSEKTAYYAEIGSKGKGASKTRIKWSYILDPKETHNFTKEKVLGDWKP</sequence>
<dbReference type="Pfam" id="PF01095">
    <property type="entry name" value="Pectinesterase"/>
    <property type="match status" value="1"/>
</dbReference>
<dbReference type="GO" id="GO:0030599">
    <property type="term" value="F:pectinesterase activity"/>
    <property type="evidence" value="ECO:0007669"/>
    <property type="project" value="UniProtKB-UniRule"/>
</dbReference>
<dbReference type="InterPro" id="IPR000070">
    <property type="entry name" value="Pectinesterase_cat"/>
</dbReference>
<feature type="active site" evidence="4">
    <location>
        <position position="180"/>
    </location>
</feature>
<reference evidence="7 8" key="1">
    <citation type="submission" date="2017-04" db="EMBL/GenBank/DDBJ databases">
        <authorList>
            <person name="Afonso C.L."/>
            <person name="Miller P.J."/>
            <person name="Scott M.A."/>
            <person name="Spackman E."/>
            <person name="Goraichik I."/>
            <person name="Dimitrov K.M."/>
            <person name="Suarez D.L."/>
            <person name="Swayne D.E."/>
        </authorList>
    </citation>
    <scope>NUCLEOTIDE SEQUENCE [LARGE SCALE GENOMIC DNA]</scope>
    <source>
        <strain evidence="7 8">CGMCC 1.12708</strain>
    </source>
</reference>
<feature type="signal peptide" evidence="5">
    <location>
        <begin position="1"/>
        <end position="19"/>
    </location>
</feature>
<proteinExistence type="inferred from homology"/>
<evidence type="ECO:0000313" key="7">
    <source>
        <dbReference type="EMBL" id="SMC89294.1"/>
    </source>
</evidence>
<dbReference type="GO" id="GO:0009279">
    <property type="term" value="C:cell outer membrane"/>
    <property type="evidence" value="ECO:0007669"/>
    <property type="project" value="TreeGrafter"/>
</dbReference>
<dbReference type="Gene3D" id="2.160.20.10">
    <property type="entry name" value="Single-stranded right-handed beta-helix, Pectin lyase-like"/>
    <property type="match status" value="1"/>
</dbReference>
<evidence type="ECO:0000259" key="6">
    <source>
        <dbReference type="Pfam" id="PF01095"/>
    </source>
</evidence>
<keyword evidence="8" id="KW-1185">Reference proteome</keyword>
<dbReference type="EC" id="3.1.1.11" evidence="5"/>
<dbReference type="RefSeq" id="WP_084019041.1">
    <property type="nucleotide sequence ID" value="NZ_FWXS01000012.1"/>
</dbReference>
<feature type="chain" id="PRO_5011825256" description="Pectinesterase" evidence="5">
    <location>
        <begin position="20"/>
        <end position="313"/>
    </location>
</feature>
<evidence type="ECO:0000256" key="3">
    <source>
        <dbReference type="ARBA" id="ARBA00023085"/>
    </source>
</evidence>
<protein>
    <recommendedName>
        <fullName evidence="5">Pectinesterase</fullName>
        <ecNumber evidence="5">3.1.1.11</ecNumber>
    </recommendedName>
</protein>
<dbReference type="Proteomes" id="UP000192393">
    <property type="component" value="Unassembled WGS sequence"/>
</dbReference>
<dbReference type="OrthoDB" id="9804686at2"/>
<evidence type="ECO:0000256" key="2">
    <source>
        <dbReference type="ARBA" id="ARBA00022801"/>
    </source>
</evidence>
<dbReference type="PANTHER" id="PTHR31321">
    <property type="entry name" value="ACYL-COA THIOESTER HYDROLASE YBHC-RELATED"/>
    <property type="match status" value="1"/>
</dbReference>
<name>A0A1W2CWI5_9FLAO</name>
<gene>
    <name evidence="7" type="ORF">SAMN06296427_1128</name>
</gene>
<comment type="catalytic activity">
    <reaction evidence="5">
        <text>[(1-&gt;4)-alpha-D-galacturonosyl methyl ester](n) + n H2O = [(1-&gt;4)-alpha-D-galacturonosyl](n) + n methanol + n H(+)</text>
        <dbReference type="Rhea" id="RHEA:22380"/>
        <dbReference type="Rhea" id="RHEA-COMP:14570"/>
        <dbReference type="Rhea" id="RHEA-COMP:14573"/>
        <dbReference type="ChEBI" id="CHEBI:15377"/>
        <dbReference type="ChEBI" id="CHEBI:15378"/>
        <dbReference type="ChEBI" id="CHEBI:17790"/>
        <dbReference type="ChEBI" id="CHEBI:140522"/>
        <dbReference type="ChEBI" id="CHEBI:140523"/>
        <dbReference type="EC" id="3.1.1.11"/>
    </reaction>
</comment>
<accession>A0A1W2CWI5</accession>
<dbReference type="PANTHER" id="PTHR31321:SF57">
    <property type="entry name" value="PECTINESTERASE 53-RELATED"/>
    <property type="match status" value="1"/>
</dbReference>
<evidence type="ECO:0000256" key="1">
    <source>
        <dbReference type="ARBA" id="ARBA00008891"/>
    </source>
</evidence>
<dbReference type="AlphaFoldDB" id="A0A1W2CWI5"/>
<dbReference type="PROSITE" id="PS00503">
    <property type="entry name" value="PECTINESTERASE_2"/>
    <property type="match status" value="1"/>
</dbReference>
<dbReference type="GO" id="GO:0042545">
    <property type="term" value="P:cell wall modification"/>
    <property type="evidence" value="ECO:0007669"/>
    <property type="project" value="UniProtKB-UniRule"/>
</dbReference>
<keyword evidence="2 5" id="KW-0378">Hydrolase</keyword>
<dbReference type="InterPro" id="IPR012334">
    <property type="entry name" value="Pectin_lyas_fold"/>
</dbReference>